<sequence>MAREQAEALLEQKSRELFDANQRLTETNAALEARIADALAFQNDLHTQKAALEHTMRNLAEVVATIETISGQSRMLALNATIEAARAGEAGRCFAVVANEVKALANQTREATLRAGKLLREDGAAALAL</sequence>
<dbReference type="OrthoDB" id="5292010at2"/>
<dbReference type="GO" id="GO:0016020">
    <property type="term" value="C:membrane"/>
    <property type="evidence" value="ECO:0007669"/>
    <property type="project" value="InterPro"/>
</dbReference>
<evidence type="ECO:0000256" key="3">
    <source>
        <dbReference type="PROSITE-ProRule" id="PRU00284"/>
    </source>
</evidence>
<dbReference type="Pfam" id="PF00015">
    <property type="entry name" value="MCPsignal"/>
    <property type="match status" value="1"/>
</dbReference>
<proteinExistence type="inferred from homology"/>
<keyword evidence="4" id="KW-0175">Coiled coil</keyword>
<evidence type="ECO:0000256" key="1">
    <source>
        <dbReference type="ARBA" id="ARBA00023224"/>
    </source>
</evidence>
<dbReference type="PANTHER" id="PTHR32089">
    <property type="entry name" value="METHYL-ACCEPTING CHEMOTAXIS PROTEIN MCPB"/>
    <property type="match status" value="1"/>
</dbReference>
<keyword evidence="1 3" id="KW-0807">Transducer</keyword>
<dbReference type="GO" id="GO:0007165">
    <property type="term" value="P:signal transduction"/>
    <property type="evidence" value="ECO:0007669"/>
    <property type="project" value="UniProtKB-KW"/>
</dbReference>
<feature type="coiled-coil region" evidence="4">
    <location>
        <begin position="3"/>
        <end position="34"/>
    </location>
</feature>
<organism evidence="6 7">
    <name type="scientific">Allosphingosinicella deserti</name>
    <dbReference type="NCBI Taxonomy" id="2116704"/>
    <lineage>
        <taxon>Bacteria</taxon>
        <taxon>Pseudomonadati</taxon>
        <taxon>Pseudomonadota</taxon>
        <taxon>Alphaproteobacteria</taxon>
        <taxon>Sphingomonadales</taxon>
        <taxon>Sphingomonadaceae</taxon>
        <taxon>Allosphingosinicella</taxon>
    </lineage>
</organism>
<dbReference type="SUPFAM" id="SSF58104">
    <property type="entry name" value="Methyl-accepting chemotaxis protein (MCP) signaling domain"/>
    <property type="match status" value="1"/>
</dbReference>
<dbReference type="InterPro" id="IPR004090">
    <property type="entry name" value="Chemotax_Me-accpt_rcpt"/>
</dbReference>
<dbReference type="Proteomes" id="UP000241167">
    <property type="component" value="Unassembled WGS sequence"/>
</dbReference>
<evidence type="ECO:0000256" key="2">
    <source>
        <dbReference type="ARBA" id="ARBA00029447"/>
    </source>
</evidence>
<reference evidence="6 7" key="1">
    <citation type="submission" date="2018-03" db="EMBL/GenBank/DDBJ databases">
        <title>The draft genome of Sphingosinicella sp. GL-C-18.</title>
        <authorList>
            <person name="Liu L."/>
            <person name="Li L."/>
            <person name="Liang L."/>
            <person name="Zhang X."/>
            <person name="Wang T."/>
        </authorList>
    </citation>
    <scope>NUCLEOTIDE SEQUENCE [LARGE SCALE GENOMIC DNA]</scope>
    <source>
        <strain evidence="6 7">GL-C-18</strain>
    </source>
</reference>
<evidence type="ECO:0000313" key="7">
    <source>
        <dbReference type="Proteomes" id="UP000241167"/>
    </source>
</evidence>
<dbReference type="InterPro" id="IPR004089">
    <property type="entry name" value="MCPsignal_dom"/>
</dbReference>
<evidence type="ECO:0000256" key="4">
    <source>
        <dbReference type="SAM" id="Coils"/>
    </source>
</evidence>
<dbReference type="Gene3D" id="1.10.287.950">
    <property type="entry name" value="Methyl-accepting chemotaxis protein"/>
    <property type="match status" value="1"/>
</dbReference>
<name>A0A2P7QSP8_9SPHN</name>
<dbReference type="PANTHER" id="PTHR32089:SF112">
    <property type="entry name" value="LYSOZYME-LIKE PROTEIN-RELATED"/>
    <property type="match status" value="1"/>
</dbReference>
<protein>
    <recommendedName>
        <fullName evidence="5">Methyl-accepting transducer domain-containing protein</fullName>
    </recommendedName>
</protein>
<dbReference type="GO" id="GO:0006935">
    <property type="term" value="P:chemotaxis"/>
    <property type="evidence" value="ECO:0007669"/>
    <property type="project" value="InterPro"/>
</dbReference>
<dbReference type="AlphaFoldDB" id="A0A2P7QSP8"/>
<feature type="domain" description="Methyl-accepting transducer" evidence="5">
    <location>
        <begin position="1"/>
        <end position="121"/>
    </location>
</feature>
<evidence type="ECO:0000313" key="6">
    <source>
        <dbReference type="EMBL" id="PSJ40984.1"/>
    </source>
</evidence>
<keyword evidence="7" id="KW-1185">Reference proteome</keyword>
<dbReference type="PRINTS" id="PR00260">
    <property type="entry name" value="CHEMTRNSDUCR"/>
</dbReference>
<evidence type="ECO:0000259" key="5">
    <source>
        <dbReference type="PROSITE" id="PS50111"/>
    </source>
</evidence>
<dbReference type="EMBL" id="PXYI01000003">
    <property type="protein sequence ID" value="PSJ40984.1"/>
    <property type="molecule type" value="Genomic_DNA"/>
</dbReference>
<gene>
    <name evidence="6" type="ORF">C7I55_09080</name>
</gene>
<accession>A0A2P7QSP8</accession>
<comment type="caution">
    <text evidence="6">The sequence shown here is derived from an EMBL/GenBank/DDBJ whole genome shotgun (WGS) entry which is preliminary data.</text>
</comment>
<dbReference type="PROSITE" id="PS50111">
    <property type="entry name" value="CHEMOTAXIS_TRANSDUC_2"/>
    <property type="match status" value="1"/>
</dbReference>
<comment type="similarity">
    <text evidence="2">Belongs to the methyl-accepting chemotaxis (MCP) protein family.</text>
</comment>
<dbReference type="GO" id="GO:0004888">
    <property type="term" value="F:transmembrane signaling receptor activity"/>
    <property type="evidence" value="ECO:0007669"/>
    <property type="project" value="InterPro"/>
</dbReference>